<name>F0WI72_9STRA</name>
<evidence type="ECO:0000256" key="1">
    <source>
        <dbReference type="SAM" id="MobiDB-lite"/>
    </source>
</evidence>
<proteinExistence type="predicted"/>
<protein>
    <submittedName>
        <fullName evidence="2">Uncharacterized protein AlNc14C108G6278</fullName>
    </submittedName>
</protein>
<dbReference type="AlphaFoldDB" id="F0WI72"/>
<evidence type="ECO:0000313" key="2">
    <source>
        <dbReference type="EMBL" id="CCA20950.1"/>
    </source>
</evidence>
<gene>
    <name evidence="2" type="primary">AlNc14C108G6278</name>
    <name evidence="2" type="ORF">ALNC14_070930</name>
</gene>
<feature type="region of interest" description="Disordered" evidence="1">
    <location>
        <begin position="1"/>
        <end position="21"/>
    </location>
</feature>
<sequence>MPRGRNTESENGGTKPRQYMTNVPTHSFRLTVIDHYDMHVMPATLERFYPGVVASAKETKRKSVYLWAKGREKLVRLCKDQATSELRRTREIGTATTLPRDAELNLIKWINGIA</sequence>
<dbReference type="EMBL" id="FR824153">
    <property type="protein sequence ID" value="CCA20950.1"/>
    <property type="molecule type" value="Genomic_DNA"/>
</dbReference>
<reference evidence="2" key="1">
    <citation type="journal article" date="2011" name="PLoS Biol.">
        <title>Gene gain and loss during evolution of obligate parasitism in the white rust pathogen of Arabidopsis thaliana.</title>
        <authorList>
            <person name="Kemen E."/>
            <person name="Gardiner A."/>
            <person name="Schultz-Larsen T."/>
            <person name="Kemen A.C."/>
            <person name="Balmuth A.L."/>
            <person name="Robert-Seilaniantz A."/>
            <person name="Bailey K."/>
            <person name="Holub E."/>
            <person name="Studholme D.J."/>
            <person name="Maclean D."/>
            <person name="Jones J.D."/>
        </authorList>
    </citation>
    <scope>NUCLEOTIDE SEQUENCE</scope>
</reference>
<dbReference type="HOGENOM" id="CLU_2067645_0_0_1"/>
<accession>F0WI72</accession>
<reference evidence="2" key="2">
    <citation type="submission" date="2011-02" db="EMBL/GenBank/DDBJ databases">
        <authorList>
            <person name="MacLean D."/>
        </authorList>
    </citation>
    <scope>NUCLEOTIDE SEQUENCE</scope>
</reference>
<organism evidence="2">
    <name type="scientific">Albugo laibachii Nc14</name>
    <dbReference type="NCBI Taxonomy" id="890382"/>
    <lineage>
        <taxon>Eukaryota</taxon>
        <taxon>Sar</taxon>
        <taxon>Stramenopiles</taxon>
        <taxon>Oomycota</taxon>
        <taxon>Peronosporomycetes</taxon>
        <taxon>Albuginales</taxon>
        <taxon>Albuginaceae</taxon>
        <taxon>Albugo</taxon>
    </lineage>
</organism>